<dbReference type="Proteomes" id="UP000298327">
    <property type="component" value="Unassembled WGS sequence"/>
</dbReference>
<proteinExistence type="predicted"/>
<comment type="caution">
    <text evidence="1">The sequence shown here is derived from an EMBL/GenBank/DDBJ whole genome shotgun (WGS) entry which is preliminary data.</text>
</comment>
<protein>
    <submittedName>
        <fullName evidence="1">Uncharacterized protein</fullName>
    </submittedName>
</protein>
<organism evidence="1 2">
    <name type="scientific">Dentipellis fragilis</name>
    <dbReference type="NCBI Taxonomy" id="205917"/>
    <lineage>
        <taxon>Eukaryota</taxon>
        <taxon>Fungi</taxon>
        <taxon>Dikarya</taxon>
        <taxon>Basidiomycota</taxon>
        <taxon>Agaricomycotina</taxon>
        <taxon>Agaricomycetes</taxon>
        <taxon>Russulales</taxon>
        <taxon>Hericiaceae</taxon>
        <taxon>Dentipellis</taxon>
    </lineage>
</organism>
<accession>A0A4Y9ZAB3</accession>
<reference evidence="1 2" key="1">
    <citation type="submission" date="2019-02" db="EMBL/GenBank/DDBJ databases">
        <title>Genome sequencing of the rare red list fungi Dentipellis fragilis.</title>
        <authorList>
            <person name="Buettner E."/>
            <person name="Kellner H."/>
        </authorList>
    </citation>
    <scope>NUCLEOTIDE SEQUENCE [LARGE SCALE GENOMIC DNA]</scope>
    <source>
        <strain evidence="1 2">DSM 105465</strain>
    </source>
</reference>
<dbReference type="Gene3D" id="1.20.1280.50">
    <property type="match status" value="1"/>
</dbReference>
<evidence type="ECO:0000313" key="2">
    <source>
        <dbReference type="Proteomes" id="UP000298327"/>
    </source>
</evidence>
<dbReference type="OrthoDB" id="2884925at2759"/>
<name>A0A4Y9ZAB3_9AGAM</name>
<gene>
    <name evidence="1" type="ORF">EVG20_g2650</name>
</gene>
<keyword evidence="2" id="KW-1185">Reference proteome</keyword>
<evidence type="ECO:0000313" key="1">
    <source>
        <dbReference type="EMBL" id="TFY70339.1"/>
    </source>
</evidence>
<sequence>MYASSVSAKDYWLSLAQPRFPPVDASTFHDADKVTDAQQTLDNELHALHWLICAIRTHRNSFSITSRLPSEILARVFAFVAINEPPSSRTVLPSPSGPPTVARDLGWIRVTHVSHHWREVAMQDAGLWGNELVFTLGHRWFSEMLDRAKAAPLTFTRDKSETKAINHYGHLIASHLTHTRHLWLSAPPTDLLCLGNLLTDHAPMLETLEIVNTDPNSCVRLPPGFLSGNAPKLRRMTLRGCYLLGTSPIMNRFTSYAMRCPLFPSPRPSQPPLLLDQTSVTRLDELITSFGSMPHLETIIIERPILPRPAHVNFVTRKDEIVRMPRLSLLNVTGTVFECTNILERLTLPPATSLGAACVAFDAEENFEPLLSLLSGFSKAFRGHDPFLTVCISPLANGFALKAQSYVSNGNEHTVRAACLRLCFLWRRNWAALPGEGPEAARPPFDKSTYNSMLRRVFQALGSSHIQTLSIDDSPNCDRRFWSAQEWLDVFALCSDVKHIRVGETVDAKSLFEALTMSVSADPGKPSPLGDPELDVVPSGGSGELLFPKLSTLWMSRANMSGGEDGASDAGKGGPEYFVDRLTARQQSSTPLSTLYFNRCTVPKLCMAELRRLAKTRYNEDGPLFLSADLPDLCSSSSSS</sequence>
<dbReference type="AlphaFoldDB" id="A0A4Y9ZAB3"/>
<dbReference type="EMBL" id="SEOQ01000107">
    <property type="protein sequence ID" value="TFY70339.1"/>
    <property type="molecule type" value="Genomic_DNA"/>
</dbReference>